<gene>
    <name evidence="2" type="ORF">DSJ_22910</name>
</gene>
<accession>A0ABM6KBF6</accession>
<evidence type="ECO:0000256" key="1">
    <source>
        <dbReference type="SAM" id="SignalP"/>
    </source>
</evidence>
<reference evidence="2 3" key="1">
    <citation type="submission" date="2016-10" db="EMBL/GenBank/DDBJ databases">
        <title>Complete Genome Assembly of Pantoea stewartii subsp. stewartii DC283, a Corn Pathogen.</title>
        <authorList>
            <person name="Duong D.A."/>
            <person name="Stevens A.M."/>
            <person name="Jensen R.V."/>
        </authorList>
    </citation>
    <scope>NUCLEOTIDE SEQUENCE [LARGE SCALE GENOMIC DNA]</scope>
    <source>
        <strain evidence="2 3">DC283</strain>
        <plasmid evidence="2 3">pDSJ05</plasmid>
    </source>
</reference>
<dbReference type="Proteomes" id="UP000192380">
    <property type="component" value="Plasmid pDSJ05"/>
</dbReference>
<sequence length="113" mass="13124">MYKTVKKNRLPLLVIVASTTASATGIPLINAGEPNKQPRREQRGILKQSDLMVRVQRFVLFPLIFYIPANHIFITMLTYSACEVSISPEFTSPQYLFHFWTPFEDFTCRDTFY</sequence>
<protein>
    <submittedName>
        <fullName evidence="2">Uncharacterized protein</fullName>
    </submittedName>
</protein>
<evidence type="ECO:0000313" key="2">
    <source>
        <dbReference type="EMBL" id="ARF52118.1"/>
    </source>
</evidence>
<keyword evidence="3" id="KW-1185">Reference proteome</keyword>
<organism evidence="2 3">
    <name type="scientific">Pantoea stewartii subsp. stewartii DC283</name>
    <dbReference type="NCBI Taxonomy" id="660596"/>
    <lineage>
        <taxon>Bacteria</taxon>
        <taxon>Pseudomonadati</taxon>
        <taxon>Pseudomonadota</taxon>
        <taxon>Gammaproteobacteria</taxon>
        <taxon>Enterobacterales</taxon>
        <taxon>Erwiniaceae</taxon>
        <taxon>Pantoea</taxon>
    </lineage>
</organism>
<name>A0ABM6KBF6_PANSE</name>
<evidence type="ECO:0000313" key="3">
    <source>
        <dbReference type="Proteomes" id="UP000192380"/>
    </source>
</evidence>
<proteinExistence type="predicted"/>
<feature type="signal peptide" evidence="1">
    <location>
        <begin position="1"/>
        <end position="23"/>
    </location>
</feature>
<keyword evidence="2" id="KW-0614">Plasmid</keyword>
<geneLocation type="plasmid" evidence="2 3">
    <name>pDSJ05</name>
</geneLocation>
<feature type="chain" id="PRO_5046411133" evidence="1">
    <location>
        <begin position="24"/>
        <end position="113"/>
    </location>
</feature>
<dbReference type="EMBL" id="CP017586">
    <property type="protein sequence ID" value="ARF52118.1"/>
    <property type="molecule type" value="Genomic_DNA"/>
</dbReference>
<keyword evidence="1" id="KW-0732">Signal</keyword>